<name>A0A2A7UTP1_COMTR</name>
<evidence type="ECO:0000256" key="1">
    <source>
        <dbReference type="SAM" id="MobiDB-lite"/>
    </source>
</evidence>
<reference evidence="4" key="1">
    <citation type="submission" date="2017-09" db="EMBL/GenBank/DDBJ databases">
        <title>FDA dAtabase for Regulatory Grade micrObial Sequences (FDA-ARGOS): Supporting development and validation of Infectious Disease Dx tests.</title>
        <authorList>
            <person name="Minogue T."/>
            <person name="Wolcott M."/>
            <person name="Wasieloski L."/>
            <person name="Aguilar W."/>
            <person name="Moore D."/>
            <person name="Tallon L."/>
            <person name="Sadzewicz L."/>
            <person name="Ott S."/>
            <person name="Zhao X."/>
            <person name="Nagaraj S."/>
            <person name="Vavikolanu K."/>
            <person name="Aluvathingal J."/>
            <person name="Nadendla S."/>
            <person name="Sichtig H."/>
        </authorList>
    </citation>
    <scope>NUCLEOTIDE SEQUENCE [LARGE SCALE GENOMIC DNA]</scope>
    <source>
        <strain evidence="4">FDAARGOS_394</strain>
    </source>
</reference>
<evidence type="ECO:0000256" key="2">
    <source>
        <dbReference type="SAM" id="Phobius"/>
    </source>
</evidence>
<keyword evidence="4" id="KW-1185">Reference proteome</keyword>
<feature type="compositionally biased region" description="Low complexity" evidence="1">
    <location>
        <begin position="105"/>
        <end position="117"/>
    </location>
</feature>
<dbReference type="OrthoDB" id="8794710at2"/>
<dbReference type="EMBL" id="PDEA01000001">
    <property type="protein sequence ID" value="PEH88729.1"/>
    <property type="molecule type" value="Genomic_DNA"/>
</dbReference>
<sequence length="168" mass="18074">MYTSNYDGPRGGDYVRYVDSLLRASPLYRSAFHGLNAGNRSDFTDAGATPGAQPASALARVREKAQAAVQQAQEAQRAGRPAAQKAQQRKARNPRKQLEAEQAARRAAQQQAQDKPAAASWFRITPGRIVFLVFLAILGMVVPGLGALLLLFGIISAVRKGIRSAAKD</sequence>
<protein>
    <submittedName>
        <fullName evidence="3">Uncharacterized protein</fullName>
    </submittedName>
</protein>
<feature type="compositionally biased region" description="Low complexity" evidence="1">
    <location>
        <begin position="66"/>
        <end position="86"/>
    </location>
</feature>
<feature type="transmembrane region" description="Helical" evidence="2">
    <location>
        <begin position="129"/>
        <end position="158"/>
    </location>
</feature>
<keyword evidence="2" id="KW-0812">Transmembrane</keyword>
<dbReference type="STRING" id="1219032.GCA_001515545_02791"/>
<dbReference type="GeneID" id="80800747"/>
<dbReference type="AlphaFoldDB" id="A0A2A7UTP1"/>
<keyword evidence="2" id="KW-0472">Membrane</keyword>
<feature type="region of interest" description="Disordered" evidence="1">
    <location>
        <begin position="66"/>
        <end position="117"/>
    </location>
</feature>
<evidence type="ECO:0000313" key="4">
    <source>
        <dbReference type="Proteomes" id="UP000220246"/>
    </source>
</evidence>
<comment type="caution">
    <text evidence="3">The sequence shown here is derived from an EMBL/GenBank/DDBJ whole genome shotgun (WGS) entry which is preliminary data.</text>
</comment>
<evidence type="ECO:0000313" key="3">
    <source>
        <dbReference type="EMBL" id="PEH88729.1"/>
    </source>
</evidence>
<dbReference type="RefSeq" id="WP_066539081.1">
    <property type="nucleotide sequence ID" value="NZ_PDEA01000001.1"/>
</dbReference>
<dbReference type="Proteomes" id="UP000220246">
    <property type="component" value="Unassembled WGS sequence"/>
</dbReference>
<keyword evidence="2" id="KW-1133">Transmembrane helix</keyword>
<proteinExistence type="predicted"/>
<gene>
    <name evidence="3" type="ORF">CRM82_09040</name>
</gene>
<organism evidence="3 4">
    <name type="scientific">Comamonas terrigena</name>
    <dbReference type="NCBI Taxonomy" id="32013"/>
    <lineage>
        <taxon>Bacteria</taxon>
        <taxon>Pseudomonadati</taxon>
        <taxon>Pseudomonadota</taxon>
        <taxon>Betaproteobacteria</taxon>
        <taxon>Burkholderiales</taxon>
        <taxon>Comamonadaceae</taxon>
        <taxon>Comamonas</taxon>
    </lineage>
</organism>
<accession>A0A2A7UTP1</accession>